<evidence type="ECO:0000313" key="7">
    <source>
        <dbReference type="Proteomes" id="UP001165575"/>
    </source>
</evidence>
<dbReference type="EMBL" id="JANIDX010000004">
    <property type="protein sequence ID" value="MCX5619703.1"/>
    <property type="molecule type" value="Genomic_DNA"/>
</dbReference>
<evidence type="ECO:0000256" key="4">
    <source>
        <dbReference type="SAM" id="MobiDB-lite"/>
    </source>
</evidence>
<evidence type="ECO:0000313" key="6">
    <source>
        <dbReference type="EMBL" id="MCX5619703.1"/>
    </source>
</evidence>
<dbReference type="RefSeq" id="WP_266137632.1">
    <property type="nucleotide sequence ID" value="NZ_JANIDX010000004.1"/>
</dbReference>
<keyword evidence="1" id="KW-0540">Nuclease</keyword>
<gene>
    <name evidence="6" type="ORF">NQF89_04600</name>
</gene>
<dbReference type="InterPro" id="IPR011337">
    <property type="entry name" value="DNA_rep_MutH/RE_typeII_Sau3AI"/>
</dbReference>
<keyword evidence="3" id="KW-0378">Hydrolase</keyword>
<proteinExistence type="predicted"/>
<organism evidence="6 7">
    <name type="scientific">Bombella pollinis</name>
    <dbReference type="NCBI Taxonomy" id="2967337"/>
    <lineage>
        <taxon>Bacteria</taxon>
        <taxon>Pseudomonadati</taxon>
        <taxon>Pseudomonadota</taxon>
        <taxon>Alphaproteobacteria</taxon>
        <taxon>Acetobacterales</taxon>
        <taxon>Acetobacteraceae</taxon>
        <taxon>Bombella</taxon>
    </lineage>
</organism>
<dbReference type="Pfam" id="PF02976">
    <property type="entry name" value="MutH"/>
    <property type="match status" value="1"/>
</dbReference>
<evidence type="ECO:0000256" key="2">
    <source>
        <dbReference type="ARBA" id="ARBA00022759"/>
    </source>
</evidence>
<dbReference type="GO" id="GO:0004519">
    <property type="term" value="F:endonuclease activity"/>
    <property type="evidence" value="ECO:0007669"/>
    <property type="project" value="UniProtKB-KW"/>
</dbReference>
<dbReference type="InterPro" id="IPR011335">
    <property type="entry name" value="Restrct_endonuc-II-like"/>
</dbReference>
<dbReference type="SUPFAM" id="SSF52980">
    <property type="entry name" value="Restriction endonuclease-like"/>
    <property type="match status" value="1"/>
</dbReference>
<name>A0ABT3WLB1_9PROT</name>
<feature type="region of interest" description="Disordered" evidence="4">
    <location>
        <begin position="218"/>
        <end position="239"/>
    </location>
</feature>
<comment type="caution">
    <text evidence="6">The sequence shown here is derived from an EMBL/GenBank/DDBJ whole genome shotgun (WGS) entry which is preliminary data.</text>
</comment>
<feature type="region of interest" description="Disordered" evidence="4">
    <location>
        <begin position="171"/>
        <end position="200"/>
    </location>
</feature>
<dbReference type="Gene3D" id="3.40.600.10">
    <property type="entry name" value="DNA mismatch repair MutH/Restriction endonuclease, type II"/>
    <property type="match status" value="1"/>
</dbReference>
<dbReference type="InterPro" id="IPR037057">
    <property type="entry name" value="DNA_rep_MutH/T2_RE_sf"/>
</dbReference>
<sequence length="239" mass="26830">MTKKTISRDEALHNLRKYIGHDLGLYAEKYNITIEKDGKINKGWKGQVLEQLAGLDNNNIRAPDGGDFELKSVVHTRKGDKWDPKETMAITMIDEASLAKEDDFYKTHLWSKLEKLICCATSFEGSGAKTSKLLSVTSFEFLDGDETIKEIKKDYEDIRKKSIKDGFHSLSGKDGTWIQPRTKGQGGVNPRTGQPNPKTRAFYARKDLVRKLFEPNAKAKSSLHKVSGAQIGIPLTDDE</sequence>
<evidence type="ECO:0000256" key="3">
    <source>
        <dbReference type="ARBA" id="ARBA00022801"/>
    </source>
</evidence>
<accession>A0ABT3WLB1</accession>
<keyword evidence="7" id="KW-1185">Reference proteome</keyword>
<keyword evidence="2 6" id="KW-0255">Endonuclease</keyword>
<dbReference type="Proteomes" id="UP001165575">
    <property type="component" value="Unassembled WGS sequence"/>
</dbReference>
<protein>
    <submittedName>
        <fullName evidence="6">MutH/Sau3AI family endonuclease</fullName>
    </submittedName>
</protein>
<evidence type="ECO:0000256" key="1">
    <source>
        <dbReference type="ARBA" id="ARBA00022722"/>
    </source>
</evidence>
<feature type="domain" description="DNA mismatch repair MutH/Type II restriction enzyme Sau3AI" evidence="5">
    <location>
        <begin position="67"/>
        <end position="118"/>
    </location>
</feature>
<evidence type="ECO:0000259" key="5">
    <source>
        <dbReference type="Pfam" id="PF02976"/>
    </source>
</evidence>
<reference evidence="6 7" key="1">
    <citation type="submission" date="2022-07" db="EMBL/GenBank/DDBJ databases">
        <title>Bombella genomes.</title>
        <authorList>
            <person name="Harer L."/>
            <person name="Styblova S."/>
            <person name="Ehrmann M."/>
        </authorList>
    </citation>
    <scope>NUCLEOTIDE SEQUENCE [LARGE SCALE GENOMIC DNA]</scope>
    <source>
        <strain evidence="6 7">TMW 2.2556</strain>
    </source>
</reference>